<name>A0A0M0J6V5_9EUKA</name>
<sequence>MATLRPLLLFGLLPLASTALTAQEVAECNAQVDLFDFEMNGGVFVELLLFPYVIVVMHVLIEEWYVPALELVTSPDFLDVPRPLIGCTIMAAGNCLPELSMSLAAVLLSDSQDIGTGEVFGSCVFDLLAILGVLGILAPEGDGIRLAPPLVLYFCAWAAIGTAADASLFFADLETMWSASLVMLALYLCFIGGAFVCWRLIPGFVGEDEVASRLSPAPKVLTLTAEATCAPGARGLVTPTAITAVRSAQRLDQRIDVTGRAEALHPTLVGMANDAAVADAADAMEAAVAQRRSPSGRSPLGSSYAFAAAGAAAPSAAAVRAASGSCANSDGVAAAPRETTPLLRPAAPCRGTQVAVVGSAVVGSAVVGGSAGTGLAAASEWYPAAAARAPLDGLKGVKGRREAIASRESTPRRHSWSIFDALATAPRWLFGCIIPDAHAPMALLGGRRPWGLTLVLSISYTLLLSYVMVQIATRAICLLGVRKNALGASVLTLAAGCPDLITAMVIARRPGMLTMAAANPFGAFAFNAFAALGLPWAILGTYADIFPPARGTWYPSLIGFCAIALALLAIFANQLRLTRALGVYLLILYALYLAIIINDSAMRPARPPA</sequence>
<dbReference type="GO" id="GO:0005886">
    <property type="term" value="C:plasma membrane"/>
    <property type="evidence" value="ECO:0007669"/>
    <property type="project" value="TreeGrafter"/>
</dbReference>
<dbReference type="GO" id="GO:0005262">
    <property type="term" value="F:calcium channel activity"/>
    <property type="evidence" value="ECO:0007669"/>
    <property type="project" value="TreeGrafter"/>
</dbReference>
<feature type="transmembrane region" description="Helical" evidence="7">
    <location>
        <begin position="579"/>
        <end position="597"/>
    </location>
</feature>
<evidence type="ECO:0000256" key="8">
    <source>
        <dbReference type="SAM" id="SignalP"/>
    </source>
</evidence>
<feature type="transmembrane region" description="Helical" evidence="7">
    <location>
        <begin position="119"/>
        <end position="138"/>
    </location>
</feature>
<feature type="transmembrane region" description="Helical" evidence="7">
    <location>
        <begin position="450"/>
        <end position="473"/>
    </location>
</feature>
<feature type="domain" description="Sodium/calcium exchanger membrane region" evidence="9">
    <location>
        <begin position="452"/>
        <end position="597"/>
    </location>
</feature>
<feature type="domain" description="Sodium/calcium exchanger membrane region" evidence="9">
    <location>
        <begin position="52"/>
        <end position="192"/>
    </location>
</feature>
<evidence type="ECO:0000256" key="2">
    <source>
        <dbReference type="ARBA" id="ARBA00005364"/>
    </source>
</evidence>
<comment type="similarity">
    <text evidence="2">Belongs to the Ca(2+):cation antiporter (CaCA) (TC 2.A.19) family. SLC24A subfamily.</text>
</comment>
<feature type="transmembrane region" description="Helical" evidence="7">
    <location>
        <begin position="177"/>
        <end position="198"/>
    </location>
</feature>
<dbReference type="AlphaFoldDB" id="A0A0M0J6V5"/>
<keyword evidence="6 7" id="KW-0472">Membrane</keyword>
<feature type="transmembrane region" description="Helical" evidence="7">
    <location>
        <begin position="150"/>
        <end position="171"/>
    </location>
</feature>
<dbReference type="EMBL" id="JWZX01003302">
    <property type="protein sequence ID" value="KOO22195.1"/>
    <property type="molecule type" value="Genomic_DNA"/>
</dbReference>
<organism evidence="10 11">
    <name type="scientific">Chrysochromulina tobinii</name>
    <dbReference type="NCBI Taxonomy" id="1460289"/>
    <lineage>
        <taxon>Eukaryota</taxon>
        <taxon>Haptista</taxon>
        <taxon>Haptophyta</taxon>
        <taxon>Prymnesiophyceae</taxon>
        <taxon>Prymnesiales</taxon>
        <taxon>Chrysochromulinaceae</taxon>
        <taxon>Chrysochromulina</taxon>
    </lineage>
</organism>
<proteinExistence type="inferred from homology"/>
<reference evidence="11" key="1">
    <citation type="journal article" date="2015" name="PLoS Genet.">
        <title>Genome Sequence and Transcriptome Analyses of Chrysochromulina tobin: Metabolic Tools for Enhanced Algal Fitness in the Prominent Order Prymnesiales (Haptophyceae).</title>
        <authorList>
            <person name="Hovde B.T."/>
            <person name="Deodato C.R."/>
            <person name="Hunsperger H.M."/>
            <person name="Ryken S.A."/>
            <person name="Yost W."/>
            <person name="Jha R.K."/>
            <person name="Patterson J."/>
            <person name="Monnat R.J. Jr."/>
            <person name="Barlow S.B."/>
            <person name="Starkenburg S.R."/>
            <person name="Cattolico R.A."/>
        </authorList>
    </citation>
    <scope>NUCLEOTIDE SEQUENCE</scope>
    <source>
        <strain evidence="11">CCMP291</strain>
    </source>
</reference>
<evidence type="ECO:0000313" key="10">
    <source>
        <dbReference type="EMBL" id="KOO22195.1"/>
    </source>
</evidence>
<comment type="subcellular location">
    <subcellularLocation>
        <location evidence="1">Membrane</location>
        <topology evidence="1">Multi-pass membrane protein</topology>
    </subcellularLocation>
</comment>
<evidence type="ECO:0000256" key="5">
    <source>
        <dbReference type="ARBA" id="ARBA00022989"/>
    </source>
</evidence>
<feature type="transmembrane region" description="Helical" evidence="7">
    <location>
        <begin position="518"/>
        <end position="539"/>
    </location>
</feature>
<evidence type="ECO:0000256" key="4">
    <source>
        <dbReference type="ARBA" id="ARBA00022692"/>
    </source>
</evidence>
<keyword evidence="5 7" id="KW-1133">Transmembrane helix</keyword>
<accession>A0A0M0J6V5</accession>
<evidence type="ECO:0000256" key="3">
    <source>
        <dbReference type="ARBA" id="ARBA00022449"/>
    </source>
</evidence>
<feature type="transmembrane region" description="Helical" evidence="7">
    <location>
        <begin position="551"/>
        <end position="572"/>
    </location>
</feature>
<evidence type="ECO:0000256" key="1">
    <source>
        <dbReference type="ARBA" id="ARBA00004141"/>
    </source>
</evidence>
<keyword evidence="8" id="KW-0732">Signal</keyword>
<feature type="chain" id="PRO_5005601618" evidence="8">
    <location>
        <begin position="19"/>
        <end position="609"/>
    </location>
</feature>
<dbReference type="Pfam" id="PF01699">
    <property type="entry name" value="Na_Ca_ex"/>
    <property type="match status" value="2"/>
</dbReference>
<evidence type="ECO:0000256" key="7">
    <source>
        <dbReference type="SAM" id="Phobius"/>
    </source>
</evidence>
<dbReference type="Gene3D" id="1.20.1420.30">
    <property type="entry name" value="NCX, central ion-binding region"/>
    <property type="match status" value="2"/>
</dbReference>
<gene>
    <name evidence="10" type="ORF">Ctob_004971</name>
</gene>
<keyword evidence="3" id="KW-0813">Transport</keyword>
<evidence type="ECO:0000313" key="11">
    <source>
        <dbReference type="Proteomes" id="UP000037460"/>
    </source>
</evidence>
<keyword evidence="11" id="KW-1185">Reference proteome</keyword>
<feature type="signal peptide" evidence="8">
    <location>
        <begin position="1"/>
        <end position="18"/>
    </location>
</feature>
<evidence type="ECO:0000259" key="9">
    <source>
        <dbReference type="Pfam" id="PF01699"/>
    </source>
</evidence>
<feature type="transmembrane region" description="Helical" evidence="7">
    <location>
        <begin position="49"/>
        <end position="72"/>
    </location>
</feature>
<dbReference type="GO" id="GO:0008273">
    <property type="term" value="F:calcium, potassium:sodium antiporter activity"/>
    <property type="evidence" value="ECO:0007669"/>
    <property type="project" value="TreeGrafter"/>
</dbReference>
<dbReference type="InterPro" id="IPR004837">
    <property type="entry name" value="NaCa_Exmemb"/>
</dbReference>
<dbReference type="GO" id="GO:0006874">
    <property type="term" value="P:intracellular calcium ion homeostasis"/>
    <property type="evidence" value="ECO:0007669"/>
    <property type="project" value="TreeGrafter"/>
</dbReference>
<protein>
    <submittedName>
        <fullName evidence="10">Sodium potassium calcium exchanger 1</fullName>
    </submittedName>
</protein>
<dbReference type="InterPro" id="IPR004481">
    <property type="entry name" value="K/Na/Ca-exchanger"/>
</dbReference>
<dbReference type="PANTHER" id="PTHR10846:SF73">
    <property type="entry name" value="SODIUM_CALCIUM EXCHANGER MEMBRANE REGION DOMAIN-CONTAINING PROTEIN"/>
    <property type="match status" value="1"/>
</dbReference>
<dbReference type="Proteomes" id="UP000037460">
    <property type="component" value="Unassembled WGS sequence"/>
</dbReference>
<dbReference type="PANTHER" id="PTHR10846">
    <property type="entry name" value="SODIUM/POTASSIUM/CALCIUM EXCHANGER"/>
    <property type="match status" value="1"/>
</dbReference>
<comment type="caution">
    <text evidence="10">The sequence shown here is derived from an EMBL/GenBank/DDBJ whole genome shotgun (WGS) entry which is preliminary data.</text>
</comment>
<evidence type="ECO:0000256" key="6">
    <source>
        <dbReference type="ARBA" id="ARBA00023136"/>
    </source>
</evidence>
<dbReference type="InterPro" id="IPR044880">
    <property type="entry name" value="NCX_ion-bd_dom_sf"/>
</dbReference>
<keyword evidence="4 7" id="KW-0812">Transmembrane</keyword>
<feature type="transmembrane region" description="Helical" evidence="7">
    <location>
        <begin position="485"/>
        <end position="506"/>
    </location>
</feature>
<keyword evidence="3" id="KW-0050">Antiport</keyword>